<evidence type="ECO:0000256" key="3">
    <source>
        <dbReference type="ARBA" id="ARBA00022525"/>
    </source>
</evidence>
<keyword evidence="6" id="KW-0325">Glycoprotein</keyword>
<dbReference type="AlphaFoldDB" id="A0AAV7P7X5"/>
<dbReference type="EMBL" id="JANPWB010000011">
    <property type="protein sequence ID" value="KAJ1123347.1"/>
    <property type="molecule type" value="Genomic_DNA"/>
</dbReference>
<dbReference type="FunFam" id="3.15.20.10:FF:000001">
    <property type="entry name" value="Phospholipid transfer protein"/>
    <property type="match status" value="1"/>
</dbReference>
<dbReference type="PANTHER" id="PTHR10504">
    <property type="entry name" value="BACTERICIDAL PERMEABILITY-INCREASING BPI PROTEIN-RELATED"/>
    <property type="match status" value="1"/>
</dbReference>
<dbReference type="SMART" id="SM00328">
    <property type="entry name" value="BPI1"/>
    <property type="match status" value="1"/>
</dbReference>
<dbReference type="Gene3D" id="3.15.20.10">
    <property type="entry name" value="Bactericidal permeability-increasing protein, domain 2"/>
    <property type="match status" value="1"/>
</dbReference>
<dbReference type="InterPro" id="IPR032942">
    <property type="entry name" value="BPI/LBP/Plunc"/>
</dbReference>
<dbReference type="GO" id="GO:0005615">
    <property type="term" value="C:extracellular space"/>
    <property type="evidence" value="ECO:0007669"/>
    <property type="project" value="InterPro"/>
</dbReference>
<dbReference type="Proteomes" id="UP001066276">
    <property type="component" value="Chromosome 7"/>
</dbReference>
<feature type="chain" id="PRO_5043742566" description="Phospholipid transfer protein" evidence="8">
    <location>
        <begin position="19"/>
        <end position="491"/>
    </location>
</feature>
<protein>
    <recommendedName>
        <fullName evidence="13">Phospholipid transfer protein</fullName>
    </recommendedName>
</protein>
<keyword evidence="4 8" id="KW-0732">Signal</keyword>
<dbReference type="Pfam" id="PF01273">
    <property type="entry name" value="LBP_BPI_CETP"/>
    <property type="match status" value="1"/>
</dbReference>
<comment type="subcellular location">
    <subcellularLocation>
        <location evidence="1">Secreted</location>
    </subcellularLocation>
</comment>
<comment type="caution">
    <text evidence="11">The sequence shown here is derived from an EMBL/GenBank/DDBJ whole genome shotgun (WGS) entry which is preliminary data.</text>
</comment>
<feature type="disulfide bond" evidence="7">
    <location>
        <begin position="147"/>
        <end position="186"/>
    </location>
</feature>
<dbReference type="InterPro" id="IPR017943">
    <property type="entry name" value="Bactericidal_perm-incr_a/b_dom"/>
</dbReference>
<dbReference type="GO" id="GO:1990050">
    <property type="term" value="F:phosphatidic acid transfer activity"/>
    <property type="evidence" value="ECO:0007669"/>
    <property type="project" value="TreeGrafter"/>
</dbReference>
<dbReference type="GO" id="GO:0120017">
    <property type="term" value="F:ceramide transfer activity"/>
    <property type="evidence" value="ECO:0007669"/>
    <property type="project" value="TreeGrafter"/>
</dbReference>
<dbReference type="CDD" id="cd00025">
    <property type="entry name" value="BPI1"/>
    <property type="match status" value="1"/>
</dbReference>
<reference evidence="11" key="1">
    <citation type="journal article" date="2022" name="bioRxiv">
        <title>Sequencing and chromosome-scale assembly of the giantPleurodeles waltlgenome.</title>
        <authorList>
            <person name="Brown T."/>
            <person name="Elewa A."/>
            <person name="Iarovenko S."/>
            <person name="Subramanian E."/>
            <person name="Araus A.J."/>
            <person name="Petzold A."/>
            <person name="Susuki M."/>
            <person name="Suzuki K.-i.T."/>
            <person name="Hayashi T."/>
            <person name="Toyoda A."/>
            <person name="Oliveira C."/>
            <person name="Osipova E."/>
            <person name="Leigh N.D."/>
            <person name="Simon A."/>
            <person name="Yun M.H."/>
        </authorList>
    </citation>
    <scope>NUCLEOTIDE SEQUENCE</scope>
    <source>
        <strain evidence="11">20211129_DDA</strain>
        <tissue evidence="11">Liver</tissue>
    </source>
</reference>
<comment type="similarity">
    <text evidence="2">Belongs to the BPI/LBP/Plunc superfamily. BPI/LBP family.</text>
</comment>
<evidence type="ECO:0000259" key="9">
    <source>
        <dbReference type="SMART" id="SM00328"/>
    </source>
</evidence>
<dbReference type="PANTHER" id="PTHR10504:SF16">
    <property type="entry name" value="PHOSPHOLIPID TRANSFER PROTEIN"/>
    <property type="match status" value="1"/>
</dbReference>
<dbReference type="GO" id="GO:0008289">
    <property type="term" value="F:lipid binding"/>
    <property type="evidence" value="ECO:0007669"/>
    <property type="project" value="InterPro"/>
</dbReference>
<dbReference type="FunFam" id="3.15.10.10:FF:000001">
    <property type="entry name" value="phospholipid transfer protein-like"/>
    <property type="match status" value="1"/>
</dbReference>
<dbReference type="GO" id="GO:0034375">
    <property type="term" value="P:high-density lipoprotein particle remodeling"/>
    <property type="evidence" value="ECO:0007669"/>
    <property type="project" value="TreeGrafter"/>
</dbReference>
<evidence type="ECO:0000256" key="7">
    <source>
        <dbReference type="PIRSR" id="PIRSR002417-50"/>
    </source>
</evidence>
<dbReference type="InterPro" id="IPR030675">
    <property type="entry name" value="BPI/LBP"/>
</dbReference>
<evidence type="ECO:0000256" key="1">
    <source>
        <dbReference type="ARBA" id="ARBA00004613"/>
    </source>
</evidence>
<gene>
    <name evidence="11" type="ORF">NDU88_001817</name>
</gene>
<feature type="domain" description="Lipid-binding serum glycoprotein C-terminal" evidence="10">
    <location>
        <begin position="259"/>
        <end position="461"/>
    </location>
</feature>
<evidence type="ECO:0000259" key="10">
    <source>
        <dbReference type="SMART" id="SM00329"/>
    </source>
</evidence>
<dbReference type="SMART" id="SM00329">
    <property type="entry name" value="BPI2"/>
    <property type="match status" value="1"/>
</dbReference>
<dbReference type="InterPro" id="IPR017942">
    <property type="entry name" value="Lipid-bd_serum_glycop_N"/>
</dbReference>
<keyword evidence="12" id="KW-1185">Reference proteome</keyword>
<evidence type="ECO:0000256" key="6">
    <source>
        <dbReference type="ARBA" id="ARBA00023180"/>
    </source>
</evidence>
<dbReference type="Gene3D" id="3.15.10.10">
    <property type="entry name" value="Bactericidal permeability-increasing protein, domain 1"/>
    <property type="match status" value="1"/>
</dbReference>
<evidence type="ECO:0000313" key="12">
    <source>
        <dbReference type="Proteomes" id="UP001066276"/>
    </source>
</evidence>
<evidence type="ECO:0008006" key="13">
    <source>
        <dbReference type="Google" id="ProtNLM"/>
    </source>
</evidence>
<dbReference type="InterPro" id="IPR017954">
    <property type="entry name" value="Lipid-bd_serum_glycop_CS"/>
</dbReference>
<evidence type="ECO:0000256" key="4">
    <source>
        <dbReference type="ARBA" id="ARBA00022729"/>
    </source>
</evidence>
<dbReference type="GO" id="GO:0035627">
    <property type="term" value="P:ceramide transport"/>
    <property type="evidence" value="ECO:0007669"/>
    <property type="project" value="TreeGrafter"/>
</dbReference>
<keyword evidence="3" id="KW-0964">Secreted</keyword>
<sequence>MQRLLHLMLPCLLAVASAVPPGCKIRVTSKGLDLVKQEGLRFVEEELENITIPDLTGSEGKFHYTINNVKVTELELSNSDLHFQPSQDLVFDINNASISLTFQRKLLYWFFYDIGTINASAEGVNIKTQLQLSKDVAGRLKISNITCDASIAKMQAGFSGTLKTVYNLLMSFITTGMRFLLNKQICPVLNHAGMVLLNSLLDTVPVRNPVDDYIGIDYSLLNDPVVTKDSLEMDFKGMFFDRLNENDTIPNQAVYPVIKEDERMVYVALSEYFFDSAMYSYYKAGVLRLDISGERMPKDLEVLLRTTYFGSIMLLNPAVVEAPMQLTLQVSAPPRFTIKPSGTTVTVSSSLNIYLVPSELPPVQLSSMTMEMRLNAKVTLKGKVLRVVFDIRRFRIYSNKSALESLALIPLQSPLKTMLQVGIMPMLNERTKKGVQIPLPEGMDFTKETVTNHVGFICIGGDLHFSKGLREVIEKYQPAPSPASIVNTTSN</sequence>
<feature type="signal peptide" evidence="8">
    <location>
        <begin position="1"/>
        <end position="18"/>
    </location>
</feature>
<organism evidence="11 12">
    <name type="scientific">Pleurodeles waltl</name>
    <name type="common">Iberian ribbed newt</name>
    <dbReference type="NCBI Taxonomy" id="8319"/>
    <lineage>
        <taxon>Eukaryota</taxon>
        <taxon>Metazoa</taxon>
        <taxon>Chordata</taxon>
        <taxon>Craniata</taxon>
        <taxon>Vertebrata</taxon>
        <taxon>Euteleostomi</taxon>
        <taxon>Amphibia</taxon>
        <taxon>Batrachia</taxon>
        <taxon>Caudata</taxon>
        <taxon>Salamandroidea</taxon>
        <taxon>Salamandridae</taxon>
        <taxon>Pleurodelinae</taxon>
        <taxon>Pleurodeles</taxon>
    </lineage>
</organism>
<dbReference type="InterPro" id="IPR001124">
    <property type="entry name" value="Lipid-bd_serum_glycop_C"/>
</dbReference>
<proteinExistence type="inferred from homology"/>
<evidence type="ECO:0000256" key="2">
    <source>
        <dbReference type="ARBA" id="ARBA00007292"/>
    </source>
</evidence>
<dbReference type="GO" id="GO:1904121">
    <property type="term" value="F:phosphatidylethanolamine transfer activity"/>
    <property type="evidence" value="ECO:0007669"/>
    <property type="project" value="TreeGrafter"/>
</dbReference>
<evidence type="ECO:0000313" key="11">
    <source>
        <dbReference type="EMBL" id="KAJ1123347.1"/>
    </source>
</evidence>
<dbReference type="Pfam" id="PF02886">
    <property type="entry name" value="LBP_BPI_CETP_C"/>
    <property type="match status" value="1"/>
</dbReference>
<dbReference type="PROSITE" id="PS00400">
    <property type="entry name" value="LBP_BPI_CETP"/>
    <property type="match status" value="1"/>
</dbReference>
<keyword evidence="5 7" id="KW-1015">Disulfide bond</keyword>
<evidence type="ECO:0000256" key="5">
    <source>
        <dbReference type="ARBA" id="ARBA00023157"/>
    </source>
</evidence>
<accession>A0AAV7P7X5</accession>
<dbReference type="PIRSF" id="PIRSF002417">
    <property type="entry name" value="Lipid_binding_protein"/>
    <property type="match status" value="1"/>
</dbReference>
<name>A0AAV7P7X5_PLEWA</name>
<evidence type="ECO:0000256" key="8">
    <source>
        <dbReference type="SAM" id="SignalP"/>
    </source>
</evidence>
<dbReference type="SUPFAM" id="SSF55394">
    <property type="entry name" value="Bactericidal permeability-increasing protein, BPI"/>
    <property type="match status" value="2"/>
</dbReference>
<feature type="domain" description="Lipid-binding serum glycoprotein N-terminal" evidence="9">
    <location>
        <begin position="26"/>
        <end position="245"/>
    </location>
</feature>